<dbReference type="OrthoDB" id="6425854at2759"/>
<feature type="chain" id="PRO_5021275934" description="TIL domain-containing protein" evidence="1">
    <location>
        <begin position="20"/>
        <end position="93"/>
    </location>
</feature>
<evidence type="ECO:0000256" key="1">
    <source>
        <dbReference type="SAM" id="SignalP"/>
    </source>
</evidence>
<keyword evidence="4" id="KW-1185">Reference proteome</keyword>
<evidence type="ECO:0000313" key="3">
    <source>
        <dbReference type="EMBL" id="GBM17477.1"/>
    </source>
</evidence>
<name>A0A4Y2DMS9_ARAVE</name>
<dbReference type="Proteomes" id="UP000499080">
    <property type="component" value="Unassembled WGS sequence"/>
</dbReference>
<protein>
    <recommendedName>
        <fullName evidence="2">TIL domain-containing protein</fullName>
    </recommendedName>
</protein>
<dbReference type="InterPro" id="IPR036084">
    <property type="entry name" value="Ser_inhib-like_sf"/>
</dbReference>
<evidence type="ECO:0000313" key="4">
    <source>
        <dbReference type="Proteomes" id="UP000499080"/>
    </source>
</evidence>
<comment type="caution">
    <text evidence="3">The sequence shown here is derived from an EMBL/GenBank/DDBJ whole genome shotgun (WGS) entry which is preliminary data.</text>
</comment>
<dbReference type="EMBL" id="BGPR01000389">
    <property type="protein sequence ID" value="GBM17477.1"/>
    <property type="molecule type" value="Genomic_DNA"/>
</dbReference>
<dbReference type="Pfam" id="PF01826">
    <property type="entry name" value="TIL"/>
    <property type="match status" value="1"/>
</dbReference>
<gene>
    <name evidence="3" type="ORF">AVEN_193770_1</name>
</gene>
<organism evidence="3 4">
    <name type="scientific">Araneus ventricosus</name>
    <name type="common">Orbweaver spider</name>
    <name type="synonym">Epeira ventricosa</name>
    <dbReference type="NCBI Taxonomy" id="182803"/>
    <lineage>
        <taxon>Eukaryota</taxon>
        <taxon>Metazoa</taxon>
        <taxon>Ecdysozoa</taxon>
        <taxon>Arthropoda</taxon>
        <taxon>Chelicerata</taxon>
        <taxon>Arachnida</taxon>
        <taxon>Araneae</taxon>
        <taxon>Araneomorphae</taxon>
        <taxon>Entelegynae</taxon>
        <taxon>Araneoidea</taxon>
        <taxon>Araneidae</taxon>
        <taxon>Araneus</taxon>
    </lineage>
</organism>
<accession>A0A4Y2DMS9</accession>
<dbReference type="AlphaFoldDB" id="A0A4Y2DMS9"/>
<dbReference type="Gene3D" id="2.10.25.10">
    <property type="entry name" value="Laminin"/>
    <property type="match status" value="1"/>
</dbReference>
<feature type="domain" description="TIL" evidence="2">
    <location>
        <begin position="37"/>
        <end position="92"/>
    </location>
</feature>
<dbReference type="CDD" id="cd19941">
    <property type="entry name" value="TIL"/>
    <property type="match status" value="1"/>
</dbReference>
<proteinExistence type="predicted"/>
<feature type="signal peptide" evidence="1">
    <location>
        <begin position="1"/>
        <end position="19"/>
    </location>
</feature>
<reference evidence="3 4" key="1">
    <citation type="journal article" date="2019" name="Sci. Rep.">
        <title>Orb-weaving spider Araneus ventricosus genome elucidates the spidroin gene catalogue.</title>
        <authorList>
            <person name="Kono N."/>
            <person name="Nakamura H."/>
            <person name="Ohtoshi R."/>
            <person name="Moran D.A.P."/>
            <person name="Shinohara A."/>
            <person name="Yoshida Y."/>
            <person name="Fujiwara M."/>
            <person name="Mori M."/>
            <person name="Tomita M."/>
            <person name="Arakawa K."/>
        </authorList>
    </citation>
    <scope>NUCLEOTIDE SEQUENCE [LARGE SCALE GENOMIC DNA]</scope>
</reference>
<dbReference type="InterPro" id="IPR002919">
    <property type="entry name" value="TIL_dom"/>
</dbReference>
<sequence length="93" mass="10270">MKTTFFLCSVALLIVVAVSDYDIDKSFFDKVGLSRMCSENQTFSEYGPCGKRCDQPEPPTVCPAVVYVGCGCKDGYIPTDKTFHKCILPQDCP</sequence>
<dbReference type="SUPFAM" id="SSF57567">
    <property type="entry name" value="Serine protease inhibitors"/>
    <property type="match status" value="1"/>
</dbReference>
<keyword evidence="1" id="KW-0732">Signal</keyword>
<evidence type="ECO:0000259" key="2">
    <source>
        <dbReference type="Pfam" id="PF01826"/>
    </source>
</evidence>